<feature type="domain" description="Hydantoinase/oxoprolinase N-terminal" evidence="2">
    <location>
        <begin position="5"/>
        <end position="92"/>
    </location>
</feature>
<name>A0ABP5K4X5_9MICC</name>
<reference evidence="4" key="1">
    <citation type="journal article" date="2019" name="Int. J. Syst. Evol. Microbiol.">
        <title>The Global Catalogue of Microorganisms (GCM) 10K type strain sequencing project: providing services to taxonomists for standard genome sequencing and annotation.</title>
        <authorList>
            <consortium name="The Broad Institute Genomics Platform"/>
            <consortium name="The Broad Institute Genome Sequencing Center for Infectious Disease"/>
            <person name="Wu L."/>
            <person name="Ma J."/>
        </authorList>
    </citation>
    <scope>NUCLEOTIDE SEQUENCE [LARGE SCALE GENOMIC DNA]</scope>
    <source>
        <strain evidence="4">JCM 15921</strain>
    </source>
</reference>
<sequence>MERLINIDNGGTLTDICVWDGENFSFTKTLTTPFDLSQCLFDGMAKASKEIFGEEDLPGLLHSTRHIRYSTTQGTNALVERKGPRIGILTDSPTLAGELRNSGAAAELFEDLVGTRVAVINAEQDVEELAQEIVKHVNRLTTDGAARLVIAMADRNKEKAVKGVLLRKFPRHLLGSVPMLFSWEFTPDTVQARRVWSGIINSFLHPTMERFLYSTEHRLRDHKVKNPLLIYRNDGASSRVAKSVALKTYSSGPRGGLEGTKALSEAYGLAHVLMIDVGGTTTDVGSVKNSTISTDRRGSIQGVPVSFEMSNVHSSGVGGSSVIAVRDGVITVGPESVGAAPGPACFGFGGKQATITDVNLLLGVLDPDTYLDGGFSLDAERSRAVITEVIAEPLGITLNDALIRMEAAYFERMSQSFAADVEDADATTVAAFGGAGPMSACGAARIAGVRRVLVPKMAAVFSAFGIGFSDIAQTYEANVAGMGAQDFGATKAMLLARAARDMFQEGHEIDDCRLEWNVVLEDAEGQLVSELPYLASDPQPGTSEHNTMLTLTARYELPHASIRRAESVAKTAAVAASTRKVRSAVDKVDEVQVFDLDSQTAGASASGPAIVEGPYFTARVPHGWVFDVTVSGDLMLTDSLQK</sequence>
<evidence type="ECO:0000313" key="3">
    <source>
        <dbReference type="EMBL" id="GAA2125711.1"/>
    </source>
</evidence>
<dbReference type="RefSeq" id="WP_344361100.1">
    <property type="nucleotide sequence ID" value="NZ_BAAAQB010000006.1"/>
</dbReference>
<dbReference type="PANTHER" id="PTHR11365:SF23">
    <property type="entry name" value="HYPOTHETICAL 5-OXOPROLINASE (EUROFUNG)-RELATED"/>
    <property type="match status" value="1"/>
</dbReference>
<dbReference type="Pfam" id="PF05378">
    <property type="entry name" value="Hydant_A_N"/>
    <property type="match status" value="1"/>
</dbReference>
<accession>A0ABP5K4X5</accession>
<organism evidence="3 4">
    <name type="scientific">Arthrobacter humicola</name>
    <dbReference type="NCBI Taxonomy" id="409291"/>
    <lineage>
        <taxon>Bacteria</taxon>
        <taxon>Bacillati</taxon>
        <taxon>Actinomycetota</taxon>
        <taxon>Actinomycetes</taxon>
        <taxon>Micrococcales</taxon>
        <taxon>Micrococcaceae</taxon>
        <taxon>Arthrobacter</taxon>
    </lineage>
</organism>
<dbReference type="InterPro" id="IPR045079">
    <property type="entry name" value="Oxoprolinase-like"/>
</dbReference>
<comment type="caution">
    <text evidence="3">The sequence shown here is derived from an EMBL/GenBank/DDBJ whole genome shotgun (WGS) entry which is preliminary data.</text>
</comment>
<dbReference type="InterPro" id="IPR002821">
    <property type="entry name" value="Hydantoinase_A"/>
</dbReference>
<dbReference type="InterPro" id="IPR008040">
    <property type="entry name" value="Hydant_A_N"/>
</dbReference>
<dbReference type="EMBL" id="BAAAQB010000006">
    <property type="protein sequence ID" value="GAA2125711.1"/>
    <property type="molecule type" value="Genomic_DNA"/>
</dbReference>
<evidence type="ECO:0000259" key="2">
    <source>
        <dbReference type="Pfam" id="PF05378"/>
    </source>
</evidence>
<proteinExistence type="predicted"/>
<gene>
    <name evidence="3" type="ORF">GCM10009825_02210</name>
</gene>
<protein>
    <submittedName>
        <fullName evidence="3">Hydantoinase/oxoprolinase family protein</fullName>
    </submittedName>
</protein>
<keyword evidence="4" id="KW-1185">Reference proteome</keyword>
<evidence type="ECO:0000313" key="4">
    <source>
        <dbReference type="Proteomes" id="UP001500102"/>
    </source>
</evidence>
<feature type="domain" description="Hydantoinase A/oxoprolinase" evidence="1">
    <location>
        <begin position="196"/>
        <end position="474"/>
    </location>
</feature>
<evidence type="ECO:0000259" key="1">
    <source>
        <dbReference type="Pfam" id="PF01968"/>
    </source>
</evidence>
<dbReference type="Pfam" id="PF01968">
    <property type="entry name" value="Hydantoinase_A"/>
    <property type="match status" value="1"/>
</dbReference>
<dbReference type="PANTHER" id="PTHR11365">
    <property type="entry name" value="5-OXOPROLINASE RELATED"/>
    <property type="match status" value="1"/>
</dbReference>
<dbReference type="Proteomes" id="UP001500102">
    <property type="component" value="Unassembled WGS sequence"/>
</dbReference>